<feature type="domain" description="Carboxyltransferase" evidence="4">
    <location>
        <begin position="30"/>
        <end position="302"/>
    </location>
</feature>
<evidence type="ECO:0000259" key="4">
    <source>
        <dbReference type="SMART" id="SM00797"/>
    </source>
</evidence>
<keyword evidence="1" id="KW-0547">Nucleotide-binding</keyword>
<keyword evidence="2 5" id="KW-0378">Hydrolase</keyword>
<dbReference type="Pfam" id="PF02626">
    <property type="entry name" value="CT_A_B"/>
    <property type="match status" value="1"/>
</dbReference>
<dbReference type="PANTHER" id="PTHR43309">
    <property type="entry name" value="5-OXOPROLINASE SUBUNIT C"/>
    <property type="match status" value="1"/>
</dbReference>
<keyword evidence="3" id="KW-0067">ATP-binding</keyword>
<gene>
    <name evidence="5" type="ORF">HELGO_WM4809</name>
</gene>
<dbReference type="EMBL" id="CACVAU010000052">
    <property type="protein sequence ID" value="CAA6817804.1"/>
    <property type="molecule type" value="Genomic_DNA"/>
</dbReference>
<dbReference type="Gene3D" id="2.40.100.10">
    <property type="entry name" value="Cyclophilin-like"/>
    <property type="match status" value="1"/>
</dbReference>
<dbReference type="AlphaFoldDB" id="A0A6S6TEN9"/>
<organism evidence="5">
    <name type="scientific">uncultured Sulfurovum sp</name>
    <dbReference type="NCBI Taxonomy" id="269237"/>
    <lineage>
        <taxon>Bacteria</taxon>
        <taxon>Pseudomonadati</taxon>
        <taxon>Campylobacterota</taxon>
        <taxon>Epsilonproteobacteria</taxon>
        <taxon>Campylobacterales</taxon>
        <taxon>Sulfurovaceae</taxon>
        <taxon>Sulfurovum</taxon>
        <taxon>environmental samples</taxon>
    </lineage>
</organism>
<proteinExistence type="predicted"/>
<dbReference type="EC" id="3.5.1.54" evidence="5"/>
<name>A0A6S6TEN9_9BACT</name>
<protein>
    <submittedName>
        <fullName evidence="5">Allophanate hydrolase 2 subunit 2 (EC)</fullName>
        <ecNumber evidence="5">3.5.1.54</ecNumber>
    </submittedName>
</protein>
<dbReference type="InterPro" id="IPR052708">
    <property type="entry name" value="PxpC"/>
</dbReference>
<evidence type="ECO:0000313" key="5">
    <source>
        <dbReference type="EMBL" id="CAA6817804.1"/>
    </source>
</evidence>
<dbReference type="InterPro" id="IPR029000">
    <property type="entry name" value="Cyclophilin-like_dom_sf"/>
</dbReference>
<dbReference type="SUPFAM" id="SSF50891">
    <property type="entry name" value="Cyclophilin-like"/>
    <property type="match status" value="1"/>
</dbReference>
<evidence type="ECO:0000256" key="2">
    <source>
        <dbReference type="ARBA" id="ARBA00022801"/>
    </source>
</evidence>
<dbReference type="InterPro" id="IPR003778">
    <property type="entry name" value="CT_A_B"/>
</dbReference>
<dbReference type="GO" id="GO:0005524">
    <property type="term" value="F:ATP binding"/>
    <property type="evidence" value="ECO:0007669"/>
    <property type="project" value="UniProtKB-KW"/>
</dbReference>
<evidence type="ECO:0000256" key="3">
    <source>
        <dbReference type="ARBA" id="ARBA00022840"/>
    </source>
</evidence>
<accession>A0A6S6TEN9</accession>
<sequence>MTGFDLKGFKVLKAGLFTTLQDQGRYGYSHLGITQSGAMDEYAYLWTQKLLGNQNANALEIMVGLKLETQVATTIAICGADLSFKINNIPQKIWQTHYIQEGDILSFDKRISGQRAYLSVNHAFNMPKSYHSYSTTLKENIGEKLQKNDILAFHSTQKIVQKRVLLKYIPNYNKQLTLRILPSYQNNYFSKEEQKKFFSNDYEITLQSDRMGAKLKGLSIIPNKGGIISEGIAYGSLQIPADGQPILLLKERQNIGGYPKIGTVLSIDCFKFAQLSIGSKIKFEKIDINLARKKMLNFYKNFQ</sequence>
<reference evidence="5" key="1">
    <citation type="submission" date="2020-01" db="EMBL/GenBank/DDBJ databases">
        <authorList>
            <person name="Meier V. D."/>
            <person name="Meier V D."/>
        </authorList>
    </citation>
    <scope>NUCLEOTIDE SEQUENCE</scope>
    <source>
        <strain evidence="5">HLG_WM_MAG_05</strain>
    </source>
</reference>
<dbReference type="PANTHER" id="PTHR43309:SF5">
    <property type="entry name" value="5-OXOPROLINASE SUBUNIT C"/>
    <property type="match status" value="1"/>
</dbReference>
<dbReference type="GO" id="GO:0004039">
    <property type="term" value="F:allophanate hydrolase activity"/>
    <property type="evidence" value="ECO:0007669"/>
    <property type="project" value="UniProtKB-EC"/>
</dbReference>
<dbReference type="SMART" id="SM00797">
    <property type="entry name" value="AHS2"/>
    <property type="match status" value="1"/>
</dbReference>
<evidence type="ECO:0000256" key="1">
    <source>
        <dbReference type="ARBA" id="ARBA00022741"/>
    </source>
</evidence>